<dbReference type="GO" id="GO:0042952">
    <property type="term" value="P:beta-ketoadipate pathway"/>
    <property type="evidence" value="ECO:0007669"/>
    <property type="project" value="InterPro"/>
</dbReference>
<accession>A0A2N7VUX9</accession>
<dbReference type="Pfam" id="PF00561">
    <property type="entry name" value="Abhydrolase_1"/>
    <property type="match status" value="1"/>
</dbReference>
<reference evidence="2 3" key="1">
    <citation type="submission" date="2018-01" db="EMBL/GenBank/DDBJ databases">
        <title>Whole genome analyses suggest that Burkholderia sensu lato contains two further novel genera in the rhizoxinica-symbiotica group Mycetohabitans gen. nov., and Trinickia gen. nov.: implications for the evolution of diazotrophy and nodulation in the Burkholderiaceae.</title>
        <authorList>
            <person name="Estrada-de los Santos P."/>
            <person name="Palmer M."/>
            <person name="Chavez-Ramirez B."/>
            <person name="Beukes C."/>
            <person name="Steenkamp E.T."/>
            <person name="Hirsch A.M."/>
            <person name="Manyaka P."/>
            <person name="Maluk M."/>
            <person name="Lafos M."/>
            <person name="Crook M."/>
            <person name="Gross E."/>
            <person name="Simon M.F."/>
            <person name="Bueno dos Reis Junior F."/>
            <person name="Poole P.S."/>
            <person name="Venter S.N."/>
            <person name="James E.K."/>
        </authorList>
    </citation>
    <scope>NUCLEOTIDE SEQUENCE [LARGE SCALE GENOMIC DNA]</scope>
    <source>
        <strain evidence="2 3">GP25-8</strain>
    </source>
</reference>
<feature type="domain" description="AB hydrolase-1" evidence="1">
    <location>
        <begin position="18"/>
        <end position="241"/>
    </location>
</feature>
<evidence type="ECO:0000313" key="3">
    <source>
        <dbReference type="Proteomes" id="UP000235347"/>
    </source>
</evidence>
<dbReference type="AlphaFoldDB" id="A0A2N7VUX9"/>
<dbReference type="InterPro" id="IPR026968">
    <property type="entry name" value="PcaD/CatD"/>
</dbReference>
<name>A0A2N7VUX9_9BURK</name>
<dbReference type="PANTHER" id="PTHR43433:SF5">
    <property type="entry name" value="AB HYDROLASE-1 DOMAIN-CONTAINING PROTEIN"/>
    <property type="match status" value="1"/>
</dbReference>
<dbReference type="NCBIfam" id="TIGR02427">
    <property type="entry name" value="protocat_pcaD"/>
    <property type="match status" value="1"/>
</dbReference>
<dbReference type="EMBL" id="PNYB01000017">
    <property type="protein sequence ID" value="PMS20960.1"/>
    <property type="molecule type" value="Genomic_DNA"/>
</dbReference>
<dbReference type="RefSeq" id="WP_102611357.1">
    <property type="nucleotide sequence ID" value="NZ_CADIKD010000005.1"/>
</dbReference>
<dbReference type="PRINTS" id="PR00111">
    <property type="entry name" value="ABHYDROLASE"/>
</dbReference>
<protein>
    <submittedName>
        <fullName evidence="2">3-oxoadipate enol-lactonase</fullName>
    </submittedName>
</protein>
<sequence>MQHVNGIAYTTAGPQDAPAIVFSNSLGTTLEMWSPQLDALAERYRIVRYDTRGHGDSISSPGPCTLDMLGQDVLTVLDALAIERAHFCGISMGGLTGQWLGVHACERIDTLIVANTAARIGSYEGWSQRAALVRARGMNEVADGAAGRWFTTEVIERRPNVVARLTDQLRATPQHGYAACCDALSTADLRGEIERIAAPTLVIAGRYDPVTTIDDARFIVDRVPGARMVALDASHLSNVEAAQAFNAALLAFLTQSEREQR</sequence>
<dbReference type="InterPro" id="IPR050471">
    <property type="entry name" value="AB_hydrolase"/>
</dbReference>
<dbReference type="Proteomes" id="UP000235347">
    <property type="component" value="Unassembled WGS sequence"/>
</dbReference>
<dbReference type="SUPFAM" id="SSF53474">
    <property type="entry name" value="alpha/beta-Hydrolases"/>
    <property type="match status" value="1"/>
</dbReference>
<proteinExistence type="predicted"/>
<dbReference type="GO" id="GO:0047570">
    <property type="term" value="F:3-oxoadipate enol-lactonase activity"/>
    <property type="evidence" value="ECO:0007669"/>
    <property type="project" value="InterPro"/>
</dbReference>
<organism evidence="2 3">
    <name type="scientific">Trinickia soli</name>
    <dbReference type="NCBI Taxonomy" id="380675"/>
    <lineage>
        <taxon>Bacteria</taxon>
        <taxon>Pseudomonadati</taxon>
        <taxon>Pseudomonadota</taxon>
        <taxon>Betaproteobacteria</taxon>
        <taxon>Burkholderiales</taxon>
        <taxon>Burkholderiaceae</taxon>
        <taxon>Trinickia</taxon>
    </lineage>
</organism>
<evidence type="ECO:0000313" key="2">
    <source>
        <dbReference type="EMBL" id="PMS20960.1"/>
    </source>
</evidence>
<dbReference type="PANTHER" id="PTHR43433">
    <property type="entry name" value="HYDROLASE, ALPHA/BETA FOLD FAMILY PROTEIN"/>
    <property type="match status" value="1"/>
</dbReference>
<evidence type="ECO:0000259" key="1">
    <source>
        <dbReference type="Pfam" id="PF00561"/>
    </source>
</evidence>
<keyword evidence="3" id="KW-1185">Reference proteome</keyword>
<gene>
    <name evidence="2" type="primary">pcaD</name>
    <name evidence="2" type="ORF">C0Z19_18860</name>
</gene>
<dbReference type="Gene3D" id="3.40.50.1820">
    <property type="entry name" value="alpha/beta hydrolase"/>
    <property type="match status" value="1"/>
</dbReference>
<dbReference type="InterPro" id="IPR000073">
    <property type="entry name" value="AB_hydrolase_1"/>
</dbReference>
<comment type="caution">
    <text evidence="2">The sequence shown here is derived from an EMBL/GenBank/DDBJ whole genome shotgun (WGS) entry which is preliminary data.</text>
</comment>
<dbReference type="InterPro" id="IPR029058">
    <property type="entry name" value="AB_hydrolase_fold"/>
</dbReference>